<proteinExistence type="predicted"/>
<evidence type="ECO:0000313" key="3">
    <source>
        <dbReference type="Proteomes" id="UP000179642"/>
    </source>
</evidence>
<gene>
    <name evidence="2" type="ORF">BIV23_06485</name>
</gene>
<keyword evidence="1" id="KW-0472">Membrane</keyword>
<feature type="transmembrane region" description="Helical" evidence="1">
    <location>
        <begin position="69"/>
        <end position="88"/>
    </location>
</feature>
<accession>A0A1S2QLZ3</accession>
<evidence type="ECO:0000313" key="2">
    <source>
        <dbReference type="EMBL" id="OIK07114.1"/>
    </source>
</evidence>
<sequence length="175" mass="18322">MPHRLRIFLPDRVVGRYYGDGQTLRNGDFGTGTVICSQAISIASSGGGHNSVMATTAPAESPARRRTQLLVPVLTAVSAGLLVAHLAFSSDTFQHCRYLGPSTRMYVTSWAGLVCALGALLAFGTLPRTERRGLALVSAVLGLLLTLGLLATVYGLYAPDPAGGDDCSGLHLLVP</sequence>
<keyword evidence="3" id="KW-1185">Reference proteome</keyword>
<comment type="caution">
    <text evidence="2">The sequence shown here is derived from an EMBL/GenBank/DDBJ whole genome shotgun (WGS) entry which is preliminary data.</text>
</comment>
<feature type="transmembrane region" description="Helical" evidence="1">
    <location>
        <begin position="108"/>
        <end position="126"/>
    </location>
</feature>
<dbReference type="AlphaFoldDB" id="A0A1S2QLZ3"/>
<feature type="transmembrane region" description="Helical" evidence="1">
    <location>
        <begin position="133"/>
        <end position="157"/>
    </location>
</feature>
<keyword evidence="1" id="KW-1133">Transmembrane helix</keyword>
<dbReference type="EMBL" id="MLYO01000012">
    <property type="protein sequence ID" value="OIK07114.1"/>
    <property type="molecule type" value="Genomic_DNA"/>
</dbReference>
<protein>
    <submittedName>
        <fullName evidence="2">Uncharacterized protein</fullName>
    </submittedName>
</protein>
<keyword evidence="1" id="KW-0812">Transmembrane</keyword>
<reference evidence="2 3" key="1">
    <citation type="submission" date="2016-10" db="EMBL/GenBank/DDBJ databases">
        <title>Genome sequence of Streptomyces sp. MUSC 1.</title>
        <authorList>
            <person name="Lee L.-H."/>
            <person name="Ser H.-L."/>
            <person name="Law J.W.-F."/>
        </authorList>
    </citation>
    <scope>NUCLEOTIDE SEQUENCE [LARGE SCALE GENOMIC DNA]</scope>
    <source>
        <strain evidence="2 3">MUSC 1</strain>
    </source>
</reference>
<dbReference type="Proteomes" id="UP000179642">
    <property type="component" value="Unassembled WGS sequence"/>
</dbReference>
<name>A0A1S2QLZ3_9ACTN</name>
<evidence type="ECO:0000256" key="1">
    <source>
        <dbReference type="SAM" id="Phobius"/>
    </source>
</evidence>
<organism evidence="2 3">
    <name type="scientific">Streptomyces monashensis</name>
    <dbReference type="NCBI Taxonomy" id="1678012"/>
    <lineage>
        <taxon>Bacteria</taxon>
        <taxon>Bacillati</taxon>
        <taxon>Actinomycetota</taxon>
        <taxon>Actinomycetes</taxon>
        <taxon>Kitasatosporales</taxon>
        <taxon>Streptomycetaceae</taxon>
        <taxon>Streptomyces</taxon>
    </lineage>
</organism>